<evidence type="ECO:0000256" key="3">
    <source>
        <dbReference type="SAM" id="MobiDB-lite"/>
    </source>
</evidence>
<reference evidence="6 7" key="1">
    <citation type="journal article" date="2014" name="Genome Biol. Evol.">
        <title>The secreted proteins of Achlya hypogyna and Thraustotheca clavata identify the ancestral oomycete secretome and reveal gene acquisitions by horizontal gene transfer.</title>
        <authorList>
            <person name="Misner I."/>
            <person name="Blouin N."/>
            <person name="Leonard G."/>
            <person name="Richards T.A."/>
            <person name="Lane C.E."/>
        </authorList>
    </citation>
    <scope>NUCLEOTIDE SEQUENCE [LARGE SCALE GENOMIC DNA]</scope>
    <source>
        <strain evidence="6 7">ATCC 34112</strain>
    </source>
</reference>
<organism evidence="6 7">
    <name type="scientific">Thraustotheca clavata</name>
    <dbReference type="NCBI Taxonomy" id="74557"/>
    <lineage>
        <taxon>Eukaryota</taxon>
        <taxon>Sar</taxon>
        <taxon>Stramenopiles</taxon>
        <taxon>Oomycota</taxon>
        <taxon>Saprolegniomycetes</taxon>
        <taxon>Saprolegniales</taxon>
        <taxon>Achlyaceae</taxon>
        <taxon>Thraustotheca</taxon>
    </lineage>
</organism>
<evidence type="ECO:0000313" key="7">
    <source>
        <dbReference type="Proteomes" id="UP000243217"/>
    </source>
</evidence>
<evidence type="ECO:0000256" key="4">
    <source>
        <dbReference type="SAM" id="Phobius"/>
    </source>
</evidence>
<keyword evidence="7" id="KW-1185">Reference proteome</keyword>
<name>A0A1W0A3G6_9STRA</name>
<feature type="compositionally biased region" description="Acidic residues" evidence="3">
    <location>
        <begin position="239"/>
        <end position="252"/>
    </location>
</feature>
<keyword evidence="1" id="KW-0732">Signal</keyword>
<feature type="domain" description="Folate receptor-like" evidence="5">
    <location>
        <begin position="17"/>
        <end position="137"/>
    </location>
</feature>
<dbReference type="Proteomes" id="UP000243217">
    <property type="component" value="Unassembled WGS sequence"/>
</dbReference>
<dbReference type="STRING" id="74557.A0A1W0A3G6"/>
<keyword evidence="4" id="KW-0812">Transmembrane</keyword>
<dbReference type="InterPro" id="IPR053305">
    <property type="entry name" value="Folate-binding_rcpt-like"/>
</dbReference>
<dbReference type="PANTHER" id="PTHR37390">
    <property type="entry name" value="OS02G0592500 PROTEIN"/>
    <property type="match status" value="1"/>
</dbReference>
<comment type="caution">
    <text evidence="6">The sequence shown here is derived from an EMBL/GenBank/DDBJ whole genome shotgun (WGS) entry which is preliminary data.</text>
</comment>
<dbReference type="EMBL" id="JNBS01000560">
    <property type="protein sequence ID" value="OQS04739.1"/>
    <property type="molecule type" value="Genomic_DNA"/>
</dbReference>
<keyword evidence="4" id="KW-1133">Transmembrane helix</keyword>
<dbReference type="OrthoDB" id="567542at2759"/>
<dbReference type="InterPro" id="IPR018143">
    <property type="entry name" value="Folate_rcpt-like"/>
</dbReference>
<accession>A0A1W0A3G6</accession>
<evidence type="ECO:0000313" key="6">
    <source>
        <dbReference type="EMBL" id="OQS04739.1"/>
    </source>
</evidence>
<protein>
    <recommendedName>
        <fullName evidence="5">Folate receptor-like domain-containing protein</fullName>
    </recommendedName>
</protein>
<keyword evidence="2" id="KW-1015">Disulfide bond</keyword>
<sequence>MTCRSVGTIKFDPSSVPMQQRVMEHCSKYHKSSCCNATHNVPLKRLILEPIAANVNVKCQQFHEELACSACHPHVGTSRIERICPDLCDEWYDACKDEFYMSGNHHLAPCYGNALICSRLKDIVPTGKGFCRMMGYTPGKATDTEGIDCFDGSVPNEYGKEEPAEKVSDALYRIFQEQSNEPSEFVLLVILGTILSLFLSIKFFKRWHFAHTQMKLEETRRRQQEAYRQSYHFGKEESRENEEDLSSSEDEQ</sequence>
<dbReference type="PANTHER" id="PTHR37390:SF1">
    <property type="entry name" value="FOLATE-BINDING PROTEIN 1"/>
    <property type="match status" value="1"/>
</dbReference>
<proteinExistence type="predicted"/>
<evidence type="ECO:0000256" key="2">
    <source>
        <dbReference type="ARBA" id="ARBA00023157"/>
    </source>
</evidence>
<feature type="region of interest" description="Disordered" evidence="3">
    <location>
        <begin position="226"/>
        <end position="252"/>
    </location>
</feature>
<gene>
    <name evidence="6" type="ORF">THRCLA_03039</name>
</gene>
<dbReference type="AlphaFoldDB" id="A0A1W0A3G6"/>
<feature type="transmembrane region" description="Helical" evidence="4">
    <location>
        <begin position="185"/>
        <end position="204"/>
    </location>
</feature>
<dbReference type="Pfam" id="PF03024">
    <property type="entry name" value="Folate_rec"/>
    <property type="match status" value="1"/>
</dbReference>
<evidence type="ECO:0000256" key="1">
    <source>
        <dbReference type="ARBA" id="ARBA00022729"/>
    </source>
</evidence>
<keyword evidence="4" id="KW-0472">Membrane</keyword>
<evidence type="ECO:0000259" key="5">
    <source>
        <dbReference type="Pfam" id="PF03024"/>
    </source>
</evidence>